<dbReference type="AlphaFoldDB" id="I3V2N5"/>
<evidence type="ECO:0000313" key="2">
    <source>
        <dbReference type="Proteomes" id="UP000005268"/>
    </source>
</evidence>
<protein>
    <submittedName>
        <fullName evidence="1">Uncharacterized protein</fullName>
    </submittedName>
</protein>
<organism evidence="1 2">
    <name type="scientific">Pseudomonas putida ND6</name>
    <dbReference type="NCBI Taxonomy" id="231023"/>
    <lineage>
        <taxon>Bacteria</taxon>
        <taxon>Pseudomonadati</taxon>
        <taxon>Pseudomonadota</taxon>
        <taxon>Gammaproteobacteria</taxon>
        <taxon>Pseudomonadales</taxon>
        <taxon>Pseudomonadaceae</taxon>
        <taxon>Pseudomonas</taxon>
    </lineage>
</organism>
<dbReference type="EMBL" id="CP003588">
    <property type="protein sequence ID" value="AFK72006.1"/>
    <property type="molecule type" value="Genomic_DNA"/>
</dbReference>
<accession>I3V2N5</accession>
<gene>
    <name evidence="1" type="ORF">YSA_09651</name>
</gene>
<dbReference type="KEGG" id="ppi:YSA_09651"/>
<evidence type="ECO:0000313" key="1">
    <source>
        <dbReference type="EMBL" id="AFK72006.1"/>
    </source>
</evidence>
<sequence>MQFMRIHLLANMSHQQGNRSFLEQKHRPAVFKTALVSLLISCKLTEW</sequence>
<name>I3V2N5_PSEPU</name>
<dbReference type="HOGENOM" id="CLU_3172239_0_0_6"/>
<reference evidence="1 2" key="1">
    <citation type="journal article" date="2012" name="J. Bacteriol.">
        <title>Complete Genome Sequence of the Naphthalene-Degrading Pseudomonas putida Strain ND6.</title>
        <authorList>
            <person name="Li S."/>
            <person name="Zhao H."/>
            <person name="Li Y."/>
            <person name="Niu S."/>
            <person name="Cai B."/>
        </authorList>
    </citation>
    <scope>NUCLEOTIDE SEQUENCE [LARGE SCALE GENOMIC DNA]</scope>
    <source>
        <strain evidence="1 2">ND6</strain>
    </source>
</reference>
<dbReference type="Proteomes" id="UP000005268">
    <property type="component" value="Chromosome"/>
</dbReference>
<proteinExistence type="predicted"/>